<dbReference type="SUPFAM" id="SSF47336">
    <property type="entry name" value="ACP-like"/>
    <property type="match status" value="1"/>
</dbReference>
<evidence type="ECO:0000259" key="6">
    <source>
        <dbReference type="PROSITE" id="PS52004"/>
    </source>
</evidence>
<protein>
    <submittedName>
        <fullName evidence="8">Polyketide synthase 1</fullName>
    </submittedName>
</protein>
<dbReference type="GO" id="GO:0004315">
    <property type="term" value="F:3-oxoacyl-[acyl-carrier-protein] synthase activity"/>
    <property type="evidence" value="ECO:0007669"/>
    <property type="project" value="InterPro"/>
</dbReference>
<dbReference type="SUPFAM" id="SSF55048">
    <property type="entry name" value="Probable ACP-binding domain of malonyl-CoA ACP transacylase"/>
    <property type="match status" value="1"/>
</dbReference>
<dbReference type="Pfam" id="PF00550">
    <property type="entry name" value="PP-binding"/>
    <property type="match status" value="1"/>
</dbReference>
<dbReference type="SMART" id="SM00822">
    <property type="entry name" value="PKS_KR"/>
    <property type="match status" value="1"/>
</dbReference>
<gene>
    <name evidence="8" type="ORF">KP79_PYT18571</name>
</gene>
<dbReference type="SMART" id="SM00823">
    <property type="entry name" value="PKS_PP"/>
    <property type="match status" value="1"/>
</dbReference>
<dbReference type="InterPro" id="IPR013968">
    <property type="entry name" value="PKS_KR"/>
</dbReference>
<feature type="active site" description="Proton acceptor; for dehydratase activity" evidence="4">
    <location>
        <position position="929"/>
    </location>
</feature>
<feature type="region of interest" description="N-terminal hotdog fold" evidence="4">
    <location>
        <begin position="887"/>
        <end position="1018"/>
    </location>
</feature>
<dbReference type="SUPFAM" id="SSF52151">
    <property type="entry name" value="FabD/lysophospholipase-like"/>
    <property type="match status" value="1"/>
</dbReference>
<dbReference type="InterPro" id="IPR009081">
    <property type="entry name" value="PP-bd_ACP"/>
</dbReference>
<feature type="region of interest" description="C-terminal hotdog fold" evidence="4">
    <location>
        <begin position="1031"/>
        <end position="1174"/>
    </location>
</feature>
<proteinExistence type="predicted"/>
<keyword evidence="1" id="KW-0596">Phosphopantetheine</keyword>
<evidence type="ECO:0000256" key="3">
    <source>
        <dbReference type="ARBA" id="ARBA00022679"/>
    </source>
</evidence>
<dbReference type="Gene3D" id="3.30.70.3290">
    <property type="match status" value="1"/>
</dbReference>
<keyword evidence="3" id="KW-0808">Transferase</keyword>
<dbReference type="SUPFAM" id="SSF51735">
    <property type="entry name" value="NAD(P)-binding Rossmann-fold domains"/>
    <property type="match status" value="2"/>
</dbReference>
<dbReference type="PANTHER" id="PTHR43775:SF37">
    <property type="entry name" value="SI:DKEY-61P9.11"/>
    <property type="match status" value="1"/>
</dbReference>
<dbReference type="Gene3D" id="3.30.559.30">
    <property type="entry name" value="Nonribosomal peptide synthetase, condensation domain"/>
    <property type="match status" value="1"/>
</dbReference>
<dbReference type="GO" id="GO:0004312">
    <property type="term" value="F:fatty acid synthase activity"/>
    <property type="evidence" value="ECO:0007669"/>
    <property type="project" value="TreeGrafter"/>
</dbReference>
<dbReference type="Pfam" id="PF16197">
    <property type="entry name" value="KAsynt_C_assoc"/>
    <property type="match status" value="1"/>
</dbReference>
<dbReference type="EMBL" id="NEDP02005097">
    <property type="protein sequence ID" value="OWF43458.1"/>
    <property type="molecule type" value="Genomic_DNA"/>
</dbReference>
<sequence length="2723" mass="303977">MDDDDNAFAIVGVGCKFPGAENLDEFWRVLLNGENHVIQIPPERWNVDAFYNEDPMEPGKTNVRRAGFIRKYDMWDNKLFGVSQVETARIDPQQRFVLDCVHMAMEDGGITREDLNETDTGVYIGAMNDDYRESANDELTAMTNYTLTGSSLSIIAARVSYIYNLLGPSMCVDTACSSSLVAIHLAIQAIKSGDCKAAICGGVNSILYPHIFIPLSKARMVSATGQCQAFSDTADGYARGEGCGMVIIKSLKQAKLDGNKIWSVMVTGCNQDGRTATPITAPSGRQQSALLERVYHDYKVDPRVIQYVEAHGTGTPVGDPIEANSLGAFFSKGKSIPEGEADVRIGSVKTNIGHLESAAGIAGLIKVMLMMQHGKVVPSLHFRNSNPKINFGNFNFEVATGITDWNPLPDGTRMSCVNSFGFGGTNSHAIIKQLPNTEKKHHNSCEDEKSIDHFVTLSAVDISSIKLGLERFAAKLKTGMYNICDVSYTSIMRRDHFGYRVAFSAKDCMELAEKCEKQANSIKSVKAPGFSKPNIVFLCCGVGTSWNGMCKEMMEKEPVFRSEVEKVDSLLRPLCGWSIADRFRDGIDVQDPLTSHLAIFTCQIAHAKLWDFYGISPDAVLGQSVGEVAAACIGGALSLSDAVEVIYHRSRILANATGGKMMVVGKCPVEHVQAVCDKFPGQINIAVQNSPVSCTLSGDSDVIDEVKSLLTEDEELKDKPFIKQLDVKCAYHSHHTEQASIELETHLDGLSGQQPTCSLISTVTGELAKDKDFTTAEYWKKNVRMPVLLQNGIEAAKKEGPFNIYVEIGPRPVLRAHLPDIIEPKEAGAFGSMTTEKEHSTISTSLMELYKVGCNPNWDNLVTHGGLTDIPTYAFNEVKSLFEPDTRRLMVQGIGNTNTNHLCVERMPGDGIQFRIDINPSKTPFVYEHVVGGTILLPGAFYSDVALEIGKQVFETSMQNLQVTTRFLRPLRLVQGKASVPEAIVTEETQSKATFGVFNNDEKIAHCTISTDISENSPKHLNLLSIRKRCKSSQTAAETYSKLESLGFSYGDDLKIIGDAVRNETECLVDINLTEGIVRDLQNTNVHPAVLDGLLQTSGVLDIEADNTMTVLPGGIGRLRINRPLERHMYAYVQMVERTEESMTYNALLLSKDGSVIVEIKDFLVVIIGPQQESKKKMAYRIQWQRKKASVSNGKEAEKVTTVIVTLVKDKADELAESLSNTDATIINAEKKSFKDDLSAILNDAQRRPQVLIFIAEAQEGVSDSGSDEIYQAVLRNCSTMLGISQTMAQVNVTIPVFVVTMGTQETRNTDATVFGVVGAELWGMVRCIIREHPLNVTLLDTHLSLKDTAPLVRTLMAGGNQTLQDLPELLLLEDGIFANEFAEDDEEGCNSRWVDFDEGFELQLKSRHPDDIQDTFYIIQQSQSSSGNHLNLTLETVVLHDPDVYPLTLQSAESSVPLWIEDNEDGFDILTFEALGYPTEKKQERLVACYPMSVQSKVTVPKECTCRIDDISGYKPGLLQLAAVVWQLKETVTKTSITIVSRKNDSNITPLMLKSMLSTSEGLDSTCVTYEDLCNSSTGTTAETLVVLSSVNGQALTRMLETCTNVKRVLSLQRYLPKAVVRSAERLHPDIQYITLDNEEMLGQKQLEKTVPRVIKWLMKNADKLNAESAVLGKTMHLTRQNTDKSSDNKKLKISKEQAVRRDGCYVVTGGLTGLGWEIVQHLARHGAGLIVTLSRRQPDGEKKAEIKQLEDNSKSKVASLSADVSNSESVEEAFRTIQSNFPQYKIKGIFHGAGVLADSMFFKMTEEHLRTVLLPKVVGSWNLHKVSKNFNLDFFVMHSSMTSVMGNIGQSNYGAGNSFMDSLAHLRKASGMCGQSINWGPLSVGMLKDNKTEDDLAMRGYISLDVPKILTCLQNAMMMEVPQITYGIFDWNIVGRELLNPAMMRVRQRFKTFVNAGKSRQNKTAIELDYDLDNIENVTKFIIAIASEVLGIDADMLTPTTAFNELGVDSMLAMTFANQIAEVTNCQIPIIMLMSEDTTIGSIAEYLMENMSGEEEEDESMEHKLTYSEKRYYDKFLNDPMSPGLFICLDIDVIISIAIPEIWKSFLYQIHGKYPLMRTLFVPDEDSESKDEMKKIVISPEDVEVDFQEVPLREINSRDRVPSPRERYMFNPAKDLPLRVLYANDGKKCRMRFVFNHLCFDNTSVMLFLGEIQSFGRTYPDISITMPTTTYDIPKMVYKRLKKDATPMETFWRNRIPNNLQPVTFFPSSDYKCDPTRVAFARIQTPKKLIMKISQLVQKNNWTLFQFMQSTYQLFLHLLLGVDCVPLLTIIDLRLHFPALNKDISTLVNTVPLFQEFSNLDQMLIDMITQNASKTRKCLENSLFPLKEIEGIIAEQLEPLSVLRHQIIFEESSVSKEVRMEDTNLEEVLPDSVLKGSNSQKPMIQMVNTLTGSYSKESVMRVWHDRTTHDIDLELEYNSSFIDKKAGKDFLNAYVKLLEKLVRKPQLTIGDVKEQLGHKFQKKGRGFSAKLRKRQRKLGNSEMSYGNTPQQTIHHGSFYKQTSSGWDHKVDLSLLDVGPSGKSFSVLRWGEDGEKELNFSKVSEIRKTSVGEMQVLIVKNGKRDFVFKTPDPYLLDDWVNLIKPRLSKVSDSFEEKPNKTMMLENGPSSTTVLDSDIILNRSESRDSAYDTIDEEDENVMVPRLTQHSSQNGLFDAPQTYL</sequence>
<dbReference type="OrthoDB" id="329835at2759"/>
<comment type="caution">
    <text evidence="8">The sequence shown here is derived from an EMBL/GenBank/DDBJ whole genome shotgun (WGS) entry which is preliminary data.</text>
</comment>
<keyword evidence="2" id="KW-0597">Phosphoprotein</keyword>
<dbReference type="InterPro" id="IPR036291">
    <property type="entry name" value="NAD(P)-bd_dom_sf"/>
</dbReference>
<dbReference type="SUPFAM" id="SSF53901">
    <property type="entry name" value="Thiolase-like"/>
    <property type="match status" value="1"/>
</dbReference>
<feature type="active site" description="Proton donor; for dehydratase activity" evidence="4">
    <location>
        <position position="1092"/>
    </location>
</feature>
<dbReference type="GO" id="GO:0006633">
    <property type="term" value="P:fatty acid biosynthetic process"/>
    <property type="evidence" value="ECO:0007669"/>
    <property type="project" value="UniProtKB-UniPathway"/>
</dbReference>
<dbReference type="Gene3D" id="1.10.1200.10">
    <property type="entry name" value="ACP-like"/>
    <property type="match status" value="1"/>
</dbReference>
<dbReference type="InterPro" id="IPR050091">
    <property type="entry name" value="PKS_NRPS_Biosynth_Enz"/>
</dbReference>
<evidence type="ECO:0000256" key="1">
    <source>
        <dbReference type="ARBA" id="ARBA00022450"/>
    </source>
</evidence>
<dbReference type="InterPro" id="IPR014031">
    <property type="entry name" value="Ketoacyl_synth_C"/>
</dbReference>
<dbReference type="InterPro" id="IPR057326">
    <property type="entry name" value="KR_dom"/>
</dbReference>
<evidence type="ECO:0000313" key="8">
    <source>
        <dbReference type="EMBL" id="OWF43458.1"/>
    </source>
</evidence>
<dbReference type="InterPro" id="IPR049551">
    <property type="entry name" value="PKS_DH_C"/>
</dbReference>
<dbReference type="InterPro" id="IPR036736">
    <property type="entry name" value="ACP-like_sf"/>
</dbReference>
<dbReference type="PROSITE" id="PS52019">
    <property type="entry name" value="PKS_MFAS_DH"/>
    <property type="match status" value="1"/>
</dbReference>
<dbReference type="InterPro" id="IPR042104">
    <property type="entry name" value="PKS_dehydratase_sf"/>
</dbReference>
<dbReference type="InterPro" id="IPR014043">
    <property type="entry name" value="Acyl_transferase_dom"/>
</dbReference>
<dbReference type="InterPro" id="IPR020841">
    <property type="entry name" value="PKS_Beta-ketoAc_synthase_dom"/>
</dbReference>
<dbReference type="InterPro" id="IPR049552">
    <property type="entry name" value="PKS_DH_N"/>
</dbReference>
<evidence type="ECO:0000256" key="4">
    <source>
        <dbReference type="PROSITE-ProRule" id="PRU01363"/>
    </source>
</evidence>
<accession>A0A210Q3X5</accession>
<feature type="domain" description="Ketosynthase family 3 (KS3)" evidence="6">
    <location>
        <begin position="5"/>
        <end position="433"/>
    </location>
</feature>
<dbReference type="InterPro" id="IPR018201">
    <property type="entry name" value="Ketoacyl_synth_AS"/>
</dbReference>
<dbReference type="InterPro" id="IPR016039">
    <property type="entry name" value="Thiolase-like"/>
</dbReference>
<dbReference type="Pfam" id="PF08659">
    <property type="entry name" value="KR"/>
    <property type="match status" value="1"/>
</dbReference>
<dbReference type="Pfam" id="PF00668">
    <property type="entry name" value="Condensation"/>
    <property type="match status" value="1"/>
</dbReference>
<dbReference type="Pfam" id="PF02801">
    <property type="entry name" value="Ketoacyl-synt_C"/>
    <property type="match status" value="1"/>
</dbReference>
<dbReference type="InterPro" id="IPR001242">
    <property type="entry name" value="Condensation_dom"/>
</dbReference>
<dbReference type="PANTHER" id="PTHR43775">
    <property type="entry name" value="FATTY ACID SYNTHASE"/>
    <property type="match status" value="1"/>
</dbReference>
<reference evidence="8 9" key="1">
    <citation type="journal article" date="2017" name="Nat. Ecol. Evol.">
        <title>Scallop genome provides insights into evolution of bilaterian karyotype and development.</title>
        <authorList>
            <person name="Wang S."/>
            <person name="Zhang J."/>
            <person name="Jiao W."/>
            <person name="Li J."/>
            <person name="Xun X."/>
            <person name="Sun Y."/>
            <person name="Guo X."/>
            <person name="Huan P."/>
            <person name="Dong B."/>
            <person name="Zhang L."/>
            <person name="Hu X."/>
            <person name="Sun X."/>
            <person name="Wang J."/>
            <person name="Zhao C."/>
            <person name="Wang Y."/>
            <person name="Wang D."/>
            <person name="Huang X."/>
            <person name="Wang R."/>
            <person name="Lv J."/>
            <person name="Li Y."/>
            <person name="Zhang Z."/>
            <person name="Liu B."/>
            <person name="Lu W."/>
            <person name="Hui Y."/>
            <person name="Liang J."/>
            <person name="Zhou Z."/>
            <person name="Hou R."/>
            <person name="Li X."/>
            <person name="Liu Y."/>
            <person name="Li H."/>
            <person name="Ning X."/>
            <person name="Lin Y."/>
            <person name="Zhao L."/>
            <person name="Xing Q."/>
            <person name="Dou J."/>
            <person name="Li Y."/>
            <person name="Mao J."/>
            <person name="Guo H."/>
            <person name="Dou H."/>
            <person name="Li T."/>
            <person name="Mu C."/>
            <person name="Jiang W."/>
            <person name="Fu Q."/>
            <person name="Fu X."/>
            <person name="Miao Y."/>
            <person name="Liu J."/>
            <person name="Yu Q."/>
            <person name="Li R."/>
            <person name="Liao H."/>
            <person name="Li X."/>
            <person name="Kong Y."/>
            <person name="Jiang Z."/>
            <person name="Chourrout D."/>
            <person name="Li R."/>
            <person name="Bao Z."/>
        </authorList>
    </citation>
    <scope>NUCLEOTIDE SEQUENCE [LARGE SCALE GENOMIC DNA]</scope>
    <source>
        <strain evidence="8 9">PY_sf001</strain>
    </source>
</reference>
<evidence type="ECO:0000259" key="7">
    <source>
        <dbReference type="PROSITE" id="PS52019"/>
    </source>
</evidence>
<dbReference type="Pfam" id="PF21089">
    <property type="entry name" value="PKS_DH_N"/>
    <property type="match status" value="1"/>
</dbReference>
<dbReference type="Proteomes" id="UP000242188">
    <property type="component" value="Unassembled WGS sequence"/>
</dbReference>
<dbReference type="Gene3D" id="3.30.559.10">
    <property type="entry name" value="Chloramphenicol acetyltransferase-like domain"/>
    <property type="match status" value="1"/>
</dbReference>
<dbReference type="GO" id="GO:0031177">
    <property type="term" value="F:phosphopantetheine binding"/>
    <property type="evidence" value="ECO:0007669"/>
    <property type="project" value="InterPro"/>
</dbReference>
<evidence type="ECO:0000313" key="9">
    <source>
        <dbReference type="Proteomes" id="UP000242188"/>
    </source>
</evidence>
<dbReference type="PROSITE" id="PS00606">
    <property type="entry name" value="KS3_1"/>
    <property type="match status" value="1"/>
</dbReference>
<dbReference type="InterPro" id="IPR023213">
    <property type="entry name" value="CAT-like_dom_sf"/>
</dbReference>
<organism evidence="8 9">
    <name type="scientific">Mizuhopecten yessoensis</name>
    <name type="common">Japanese scallop</name>
    <name type="synonym">Patinopecten yessoensis</name>
    <dbReference type="NCBI Taxonomy" id="6573"/>
    <lineage>
        <taxon>Eukaryota</taxon>
        <taxon>Metazoa</taxon>
        <taxon>Spiralia</taxon>
        <taxon>Lophotrochozoa</taxon>
        <taxon>Mollusca</taxon>
        <taxon>Bivalvia</taxon>
        <taxon>Autobranchia</taxon>
        <taxon>Pteriomorphia</taxon>
        <taxon>Pectinida</taxon>
        <taxon>Pectinoidea</taxon>
        <taxon>Pectinidae</taxon>
        <taxon>Mizuhopecten</taxon>
    </lineage>
</organism>
<dbReference type="Pfam" id="PF14765">
    <property type="entry name" value="PS-DH"/>
    <property type="match status" value="1"/>
</dbReference>
<dbReference type="Pfam" id="PF00109">
    <property type="entry name" value="ketoacyl-synt"/>
    <property type="match status" value="1"/>
</dbReference>
<dbReference type="GO" id="GO:0044550">
    <property type="term" value="P:secondary metabolite biosynthetic process"/>
    <property type="evidence" value="ECO:0007669"/>
    <property type="project" value="UniProtKB-ARBA"/>
</dbReference>
<dbReference type="UniPathway" id="UPA00094"/>
<dbReference type="InterPro" id="IPR049900">
    <property type="entry name" value="PKS_mFAS_DH"/>
</dbReference>
<dbReference type="PROSITE" id="PS50075">
    <property type="entry name" value="CARRIER"/>
    <property type="match status" value="1"/>
</dbReference>
<dbReference type="SMART" id="SM00825">
    <property type="entry name" value="PKS_KS"/>
    <property type="match status" value="1"/>
</dbReference>
<dbReference type="CDD" id="cd00833">
    <property type="entry name" value="PKS"/>
    <property type="match status" value="1"/>
</dbReference>
<dbReference type="InterPro" id="IPR020806">
    <property type="entry name" value="PKS_PP-bd"/>
</dbReference>
<dbReference type="Gene3D" id="3.10.129.110">
    <property type="entry name" value="Polyketide synthase dehydratase"/>
    <property type="match status" value="1"/>
</dbReference>
<dbReference type="Gene3D" id="3.40.47.10">
    <property type="match status" value="1"/>
</dbReference>
<dbReference type="SUPFAM" id="SSF52777">
    <property type="entry name" value="CoA-dependent acyltransferases"/>
    <property type="match status" value="2"/>
</dbReference>
<dbReference type="Pfam" id="PF00698">
    <property type="entry name" value="Acyl_transf_1"/>
    <property type="match status" value="1"/>
</dbReference>
<dbReference type="InterPro" id="IPR001227">
    <property type="entry name" value="Ac_transferase_dom_sf"/>
</dbReference>
<keyword evidence="9" id="KW-1185">Reference proteome</keyword>
<dbReference type="PROSITE" id="PS52004">
    <property type="entry name" value="KS3_2"/>
    <property type="match status" value="1"/>
</dbReference>
<dbReference type="STRING" id="6573.A0A210Q3X5"/>
<dbReference type="InterPro" id="IPR016036">
    <property type="entry name" value="Malonyl_transacylase_ACP-bd"/>
</dbReference>
<dbReference type="Gene3D" id="3.40.50.720">
    <property type="entry name" value="NAD(P)-binding Rossmann-like Domain"/>
    <property type="match status" value="2"/>
</dbReference>
<dbReference type="InterPro" id="IPR014030">
    <property type="entry name" value="Ketoacyl_synth_N"/>
</dbReference>
<dbReference type="Gene3D" id="3.40.366.10">
    <property type="entry name" value="Malonyl-Coenzyme A Acyl Carrier Protein, domain 2"/>
    <property type="match status" value="1"/>
</dbReference>
<dbReference type="SMART" id="SM00827">
    <property type="entry name" value="PKS_AT"/>
    <property type="match status" value="1"/>
</dbReference>
<feature type="domain" description="Carrier" evidence="5">
    <location>
        <begin position="1975"/>
        <end position="2053"/>
    </location>
</feature>
<name>A0A210Q3X5_MIZYE</name>
<feature type="domain" description="PKS/mFAS DH" evidence="7">
    <location>
        <begin position="887"/>
        <end position="1174"/>
    </location>
</feature>
<evidence type="ECO:0000259" key="5">
    <source>
        <dbReference type="PROSITE" id="PS50075"/>
    </source>
</evidence>
<dbReference type="InterPro" id="IPR032821">
    <property type="entry name" value="PKS_assoc"/>
</dbReference>
<dbReference type="InterPro" id="IPR016035">
    <property type="entry name" value="Acyl_Trfase/lysoPLipase"/>
</dbReference>
<evidence type="ECO:0000256" key="2">
    <source>
        <dbReference type="ARBA" id="ARBA00022553"/>
    </source>
</evidence>